<protein>
    <recommendedName>
        <fullName evidence="2">V-type ATP synthase subunit E</fullName>
    </recommendedName>
</protein>
<dbReference type="EMBL" id="QFXE01000001">
    <property type="protein sequence ID" value="RDH88563.1"/>
    <property type="molecule type" value="Genomic_DNA"/>
</dbReference>
<organism evidence="5 6">
    <name type="scientific">endosymbiont of Escarpia spicata</name>
    <dbReference type="NCBI Taxonomy" id="2200908"/>
    <lineage>
        <taxon>Bacteria</taxon>
        <taxon>Pseudomonadati</taxon>
        <taxon>Pseudomonadota</taxon>
        <taxon>Gammaproteobacteria</taxon>
        <taxon>sulfur-oxidizing symbionts</taxon>
    </lineage>
</organism>
<comment type="similarity">
    <text evidence="1">Belongs to the V-ATPase E subunit family.</text>
</comment>
<evidence type="ECO:0000256" key="3">
    <source>
        <dbReference type="ARBA" id="ARBA00022448"/>
    </source>
</evidence>
<dbReference type="GO" id="GO:0033178">
    <property type="term" value="C:proton-transporting two-sector ATPase complex, catalytic domain"/>
    <property type="evidence" value="ECO:0007669"/>
    <property type="project" value="InterPro"/>
</dbReference>
<dbReference type="Pfam" id="PF01991">
    <property type="entry name" value="vATP-synt_E"/>
    <property type="match status" value="1"/>
</dbReference>
<dbReference type="InterPro" id="IPR002842">
    <property type="entry name" value="ATPase_V1_Esu"/>
</dbReference>
<evidence type="ECO:0000256" key="4">
    <source>
        <dbReference type="ARBA" id="ARBA00023065"/>
    </source>
</evidence>
<accession>A0A370DVC6</accession>
<reference evidence="5 6" key="1">
    <citation type="journal article" date="2018" name="ISME J.">
        <title>Endosymbiont genomes yield clues of tubeworm success.</title>
        <authorList>
            <person name="Li Y."/>
            <person name="Liles M.R."/>
            <person name="Halanych K.M."/>
        </authorList>
    </citation>
    <scope>NUCLEOTIDE SEQUENCE [LARGE SCALE GENOMIC DNA]</scope>
    <source>
        <strain evidence="5">A1462</strain>
    </source>
</reference>
<dbReference type="AlphaFoldDB" id="A0A370DVC6"/>
<proteinExistence type="inferred from homology"/>
<keyword evidence="6" id="KW-1185">Reference proteome</keyword>
<sequence>MNQVDELAQTILKRAESMADECHDRARVGRDVILRDASERLQLREEKETLLAKAMADRTYRRKVQADELKLHSRMDHLRWNLVQTVIERLPARMMELAKDKTRYFALLQAYLSKGAEKIEADTLLVELNANDQRRLQSDWETFAGAAAPGKHLLLAEDPIQTIGGLRIRTSDNLIRLDQTFEGRLERLEDRLYQVIVERLLPPPRSDMSL</sequence>
<comment type="caution">
    <text evidence="5">The sequence shown here is derived from an EMBL/GenBank/DDBJ whole genome shotgun (WGS) entry which is preliminary data.</text>
</comment>
<evidence type="ECO:0000256" key="2">
    <source>
        <dbReference type="ARBA" id="ARBA00020756"/>
    </source>
</evidence>
<name>A0A370DVC6_9GAMM</name>
<gene>
    <name evidence="5" type="ORF">DIZ78_01120</name>
</gene>
<evidence type="ECO:0000256" key="1">
    <source>
        <dbReference type="ARBA" id="ARBA00005901"/>
    </source>
</evidence>
<evidence type="ECO:0000313" key="6">
    <source>
        <dbReference type="Proteomes" id="UP000254771"/>
    </source>
</evidence>
<dbReference type="Proteomes" id="UP000254771">
    <property type="component" value="Unassembled WGS sequence"/>
</dbReference>
<dbReference type="Gene3D" id="3.30.2320.30">
    <property type="entry name" value="ATP synthase, E subunit, C-terminal"/>
    <property type="match status" value="1"/>
</dbReference>
<dbReference type="InterPro" id="IPR038495">
    <property type="entry name" value="ATPase_E_C"/>
</dbReference>
<keyword evidence="3" id="KW-0813">Transport</keyword>
<evidence type="ECO:0000313" key="5">
    <source>
        <dbReference type="EMBL" id="RDH88563.1"/>
    </source>
</evidence>
<dbReference type="SUPFAM" id="SSF160527">
    <property type="entry name" value="V-type ATPase subunit E-like"/>
    <property type="match status" value="1"/>
</dbReference>
<dbReference type="GO" id="GO:0046961">
    <property type="term" value="F:proton-transporting ATPase activity, rotational mechanism"/>
    <property type="evidence" value="ECO:0007669"/>
    <property type="project" value="InterPro"/>
</dbReference>
<keyword evidence="4" id="KW-0406">Ion transport</keyword>